<keyword evidence="3" id="KW-1185">Reference proteome</keyword>
<sequence length="253" mass="29649">MFVSSLLLLNIQLVKKKKKEHIVGGSFESHFNAFSWPGIELETQCILQPYITDPEYLSHTHVFVEFTNASKSSQVIGYATISLLNAFPIKLLARIDEMKEQLFEKNQQATIFENEKRNLTLINVPEKYDSSNGNNIEHKKSSYDQIGKIIEYNNSQYDEIEDKKNERQDKEEKRKERLIQKRIEEQQRIDKNKHKKHERDRKLDTSQAQPHNPTTKTLDISRVKRDANAPKNFEVPILLYGKLVGAVCFIFYY</sequence>
<evidence type="ECO:0000256" key="1">
    <source>
        <dbReference type="SAM" id="MobiDB-lite"/>
    </source>
</evidence>
<protein>
    <submittedName>
        <fullName evidence="2">Glutamic acid-rich region</fullName>
    </submittedName>
</protein>
<name>X6N5G2_RETFI</name>
<proteinExistence type="predicted"/>
<organism evidence="2 3">
    <name type="scientific">Reticulomyxa filosa</name>
    <dbReference type="NCBI Taxonomy" id="46433"/>
    <lineage>
        <taxon>Eukaryota</taxon>
        <taxon>Sar</taxon>
        <taxon>Rhizaria</taxon>
        <taxon>Retaria</taxon>
        <taxon>Foraminifera</taxon>
        <taxon>Monothalamids</taxon>
        <taxon>Reticulomyxidae</taxon>
        <taxon>Reticulomyxa</taxon>
    </lineage>
</organism>
<evidence type="ECO:0000313" key="2">
    <source>
        <dbReference type="EMBL" id="ETO21256.1"/>
    </source>
</evidence>
<comment type="caution">
    <text evidence="2">The sequence shown here is derived from an EMBL/GenBank/DDBJ whole genome shotgun (WGS) entry which is preliminary data.</text>
</comment>
<feature type="region of interest" description="Disordered" evidence="1">
    <location>
        <begin position="160"/>
        <end position="217"/>
    </location>
</feature>
<dbReference type="AlphaFoldDB" id="X6N5G2"/>
<feature type="compositionally biased region" description="Basic and acidic residues" evidence="1">
    <location>
        <begin position="161"/>
        <end position="190"/>
    </location>
</feature>
<dbReference type="Proteomes" id="UP000023152">
    <property type="component" value="Unassembled WGS sequence"/>
</dbReference>
<evidence type="ECO:0000313" key="3">
    <source>
        <dbReference type="Proteomes" id="UP000023152"/>
    </source>
</evidence>
<dbReference type="EMBL" id="ASPP01011809">
    <property type="protein sequence ID" value="ETO21256.1"/>
    <property type="molecule type" value="Genomic_DNA"/>
</dbReference>
<feature type="compositionally biased region" description="Polar residues" evidence="1">
    <location>
        <begin position="205"/>
        <end position="217"/>
    </location>
</feature>
<reference evidence="2 3" key="1">
    <citation type="journal article" date="2013" name="Curr. Biol.">
        <title>The Genome of the Foraminiferan Reticulomyxa filosa.</title>
        <authorList>
            <person name="Glockner G."/>
            <person name="Hulsmann N."/>
            <person name="Schleicher M."/>
            <person name="Noegel A.A."/>
            <person name="Eichinger L."/>
            <person name="Gallinger C."/>
            <person name="Pawlowski J."/>
            <person name="Sierra R."/>
            <person name="Euteneuer U."/>
            <person name="Pillet L."/>
            <person name="Moustafa A."/>
            <person name="Platzer M."/>
            <person name="Groth M."/>
            <person name="Szafranski K."/>
            <person name="Schliwa M."/>
        </authorList>
    </citation>
    <scope>NUCLEOTIDE SEQUENCE [LARGE SCALE GENOMIC DNA]</scope>
</reference>
<accession>X6N5G2</accession>
<gene>
    <name evidence="2" type="ORF">RFI_15952</name>
</gene>